<feature type="compositionally biased region" description="Acidic residues" evidence="1">
    <location>
        <begin position="1"/>
        <end position="10"/>
    </location>
</feature>
<dbReference type="Pfam" id="PF26456">
    <property type="entry name" value="DUF8135"/>
    <property type="match status" value="1"/>
</dbReference>
<feature type="domain" description="DUF8135" evidence="2">
    <location>
        <begin position="80"/>
        <end position="127"/>
    </location>
</feature>
<evidence type="ECO:0000256" key="1">
    <source>
        <dbReference type="SAM" id="MobiDB-lite"/>
    </source>
</evidence>
<name>A0A4D6GUN3_HALS9</name>
<sequence>MSDDETDEPLADVRRRIDERRDDDDDGGADVAALFEEMSVAEIDEDAVWTALATDADSAAAAPWSAAATDSAAADDGETTVVESSLCHGCPHFAAPPEMGCTHEGTTIAAMVDVDHFRVVDCPIVARRAGDDPSDFSADHE</sequence>
<proteinExistence type="predicted"/>
<dbReference type="InterPro" id="IPR058448">
    <property type="entry name" value="DUF8135"/>
</dbReference>
<evidence type="ECO:0000313" key="6">
    <source>
        <dbReference type="Proteomes" id="UP000323075"/>
    </source>
</evidence>
<evidence type="ECO:0000259" key="2">
    <source>
        <dbReference type="Pfam" id="PF26456"/>
    </source>
</evidence>
<feature type="compositionally biased region" description="Basic and acidic residues" evidence="1">
    <location>
        <begin position="11"/>
        <end position="20"/>
    </location>
</feature>
<accession>A0A4D6GUN3</accession>
<evidence type="ECO:0000313" key="4">
    <source>
        <dbReference type="EMBL" id="TYO81711.1"/>
    </source>
</evidence>
<dbReference type="GeneID" id="68694391"/>
<reference evidence="4 6" key="2">
    <citation type="submission" date="2019-07" db="EMBL/GenBank/DDBJ databases">
        <title>Genomic Encyclopedia of Archaeal and Bacterial Type Strains, Phase II (KMG-II): from individual species to whole genera.</title>
        <authorList>
            <person name="Goeker M."/>
        </authorList>
    </citation>
    <scope>NUCLEOTIDE SEQUENCE [LARGE SCALE GENOMIC DNA]</scope>
    <source>
        <strain evidence="4 6">DSM 3754</strain>
    </source>
</reference>
<dbReference type="RefSeq" id="WP_012289370.1">
    <property type="nucleotide sequence ID" value="NZ_VRYN01000001.1"/>
</dbReference>
<organism evidence="3 5">
    <name type="scientific">Halobacterium salinarum (strain ATCC 33171 / DSM 3754 / JCM 8978 / NBRC 102687 / NCIMB 764 / 91-R6)</name>
    <dbReference type="NCBI Taxonomy" id="2597657"/>
    <lineage>
        <taxon>Archaea</taxon>
        <taxon>Methanobacteriati</taxon>
        <taxon>Methanobacteriota</taxon>
        <taxon>Stenosarchaea group</taxon>
        <taxon>Halobacteria</taxon>
        <taxon>Halobacteriales</taxon>
        <taxon>Halobacteriaceae</taxon>
        <taxon>Halobacterium</taxon>
    </lineage>
</organism>
<evidence type="ECO:0000313" key="3">
    <source>
        <dbReference type="EMBL" id="QCC45445.1"/>
    </source>
</evidence>
<dbReference type="Proteomes" id="UP000323075">
    <property type="component" value="Unassembled WGS sequence"/>
</dbReference>
<gene>
    <name evidence="4" type="ORF">APQ99_00221</name>
    <name evidence="3" type="ORF">HBSAL_08995</name>
</gene>
<reference evidence="3" key="3">
    <citation type="journal article" name="MicrobiologyOpen">
        <title>Whole-genome comparison between the type strain of Halobacterium salinarum (DSM 3754(T)) and the laboratory strains R1 and NRC-1.</title>
        <authorList>
            <person name="Pfeiffer F."/>
            <person name="Losensky G."/>
            <person name="Marchfelder A."/>
            <person name="Habermann B."/>
            <person name="Dyall-Smith M."/>
        </authorList>
    </citation>
    <scope>NUCLEOTIDE SEQUENCE</scope>
    <source>
        <strain evidence="3">91-R6</strain>
    </source>
</reference>
<feature type="region of interest" description="Disordered" evidence="1">
    <location>
        <begin position="1"/>
        <end position="28"/>
    </location>
</feature>
<evidence type="ECO:0000313" key="5">
    <source>
        <dbReference type="Proteomes" id="UP000296216"/>
    </source>
</evidence>
<protein>
    <recommendedName>
        <fullName evidence="2">DUF8135 domain-containing protein</fullName>
    </recommendedName>
</protein>
<reference evidence="3 5" key="1">
    <citation type="journal article" date="2019" name="Microbiol. Resour. Announc.">
        <title>The Genome Sequence of the Halobacterium salinarum Type Strain Is Closely Related to That of Laboratory Strains NRC-1 and R1.</title>
        <authorList>
            <person name="Pfeiffer F."/>
            <person name="Marchfelder A."/>
            <person name="Habermann B."/>
            <person name="Dyall-Smith M.L."/>
        </authorList>
    </citation>
    <scope>NUCLEOTIDE SEQUENCE [LARGE SCALE GENOMIC DNA]</scope>
    <source>
        <strain evidence="3">91-R6</strain>
        <strain evidence="5">ATCC 33171 / DSM 3754 / JCM 8978 / NBRC 102687 / NCIMB 764 / 91-R6</strain>
    </source>
</reference>
<dbReference type="AlphaFoldDB" id="A0A4D6GUN3"/>
<dbReference type="EMBL" id="CP038631">
    <property type="protein sequence ID" value="QCC45445.1"/>
    <property type="molecule type" value="Genomic_DNA"/>
</dbReference>
<dbReference type="EMBL" id="VRYN01000001">
    <property type="protein sequence ID" value="TYO81711.1"/>
    <property type="molecule type" value="Genomic_DNA"/>
</dbReference>
<dbReference type="Proteomes" id="UP000296216">
    <property type="component" value="Chromosome"/>
</dbReference>